<dbReference type="Pfam" id="PF01471">
    <property type="entry name" value="PG_binding_1"/>
    <property type="match status" value="2"/>
</dbReference>
<dbReference type="PANTHER" id="PTHR32305:SF15">
    <property type="entry name" value="PROTEIN RHSA-RELATED"/>
    <property type="match status" value="1"/>
</dbReference>
<dbReference type="Gene3D" id="1.10.101.10">
    <property type="entry name" value="PGBD-like superfamily/PGBD"/>
    <property type="match status" value="2"/>
</dbReference>
<evidence type="ECO:0000313" key="7">
    <source>
        <dbReference type="EMBL" id="SCP97151.1"/>
    </source>
</evidence>
<dbReference type="InterPro" id="IPR036365">
    <property type="entry name" value="PGBD-like_sf"/>
</dbReference>
<dbReference type="InterPro" id="IPR045351">
    <property type="entry name" value="DUF6531"/>
</dbReference>
<dbReference type="SUPFAM" id="SSF47090">
    <property type="entry name" value="PGBD-like"/>
    <property type="match status" value="2"/>
</dbReference>
<dbReference type="Gene3D" id="2.180.10.10">
    <property type="entry name" value="RHS repeat-associated core"/>
    <property type="match status" value="4"/>
</dbReference>
<organism evidence="7 8">
    <name type="scientific">Anaerobium acetethylicum</name>
    <dbReference type="NCBI Taxonomy" id="1619234"/>
    <lineage>
        <taxon>Bacteria</taxon>
        <taxon>Bacillati</taxon>
        <taxon>Bacillota</taxon>
        <taxon>Clostridia</taxon>
        <taxon>Lachnospirales</taxon>
        <taxon>Lachnospiraceae</taxon>
        <taxon>Anaerobium</taxon>
    </lineage>
</organism>
<evidence type="ECO:0000256" key="2">
    <source>
        <dbReference type="SAM" id="SignalP"/>
    </source>
</evidence>
<dbReference type="NCBIfam" id="TIGR01643">
    <property type="entry name" value="YD_repeat_2x"/>
    <property type="match status" value="17"/>
</dbReference>
<dbReference type="NCBIfam" id="TIGR03696">
    <property type="entry name" value="Rhs_assc_core"/>
    <property type="match status" value="1"/>
</dbReference>
<gene>
    <name evidence="7" type="ORF">SAMN05421730_1008115</name>
</gene>
<reference evidence="7 8" key="1">
    <citation type="submission" date="2016-09" db="EMBL/GenBank/DDBJ databases">
        <authorList>
            <person name="Capua I."/>
            <person name="De Benedictis P."/>
            <person name="Joannis T."/>
            <person name="Lombin L.H."/>
            <person name="Cattoli G."/>
        </authorList>
    </citation>
    <scope>NUCLEOTIDE SEQUENCE [LARGE SCALE GENOMIC DNA]</scope>
    <source>
        <strain evidence="7 8">GluBS11</strain>
    </source>
</reference>
<evidence type="ECO:0000259" key="4">
    <source>
        <dbReference type="Pfam" id="PF08924"/>
    </source>
</evidence>
<dbReference type="InterPro" id="IPR002477">
    <property type="entry name" value="Peptidoglycan-bd-like"/>
</dbReference>
<feature type="domain" description="DUF6531" evidence="5">
    <location>
        <begin position="536"/>
        <end position="595"/>
    </location>
</feature>
<dbReference type="InterPro" id="IPR006530">
    <property type="entry name" value="YD"/>
</dbReference>
<dbReference type="Proteomes" id="UP000199315">
    <property type="component" value="Unassembled WGS sequence"/>
</dbReference>
<keyword evidence="2" id="KW-0732">Signal</keyword>
<feature type="signal peptide" evidence="2">
    <location>
        <begin position="1"/>
        <end position="22"/>
    </location>
</feature>
<dbReference type="EMBL" id="FMKA01000008">
    <property type="protein sequence ID" value="SCP97151.1"/>
    <property type="molecule type" value="Genomic_DNA"/>
</dbReference>
<proteinExistence type="predicted"/>
<dbReference type="InterPro" id="IPR031325">
    <property type="entry name" value="RHS_repeat"/>
</dbReference>
<feature type="domain" description="Peptidoglycan binding-like" evidence="3">
    <location>
        <begin position="239"/>
        <end position="290"/>
    </location>
</feature>
<feature type="domain" description="Rv2525c-like glycoside hydrolase-like" evidence="4">
    <location>
        <begin position="320"/>
        <end position="503"/>
    </location>
</feature>
<dbReference type="Gene3D" id="3.20.20.80">
    <property type="entry name" value="Glycosidases"/>
    <property type="match status" value="1"/>
</dbReference>
<evidence type="ECO:0000259" key="3">
    <source>
        <dbReference type="Pfam" id="PF01471"/>
    </source>
</evidence>
<dbReference type="Pfam" id="PF25023">
    <property type="entry name" value="TEN_YD-shell"/>
    <property type="match status" value="2"/>
</dbReference>
<dbReference type="InterPro" id="IPR015020">
    <property type="entry name" value="Rv2525c-like_Glyco_Hydro-like"/>
</dbReference>
<dbReference type="InterPro" id="IPR050708">
    <property type="entry name" value="T6SS_VgrG/RHS"/>
</dbReference>
<evidence type="ECO:0000259" key="6">
    <source>
        <dbReference type="Pfam" id="PF25023"/>
    </source>
</evidence>
<dbReference type="InterPro" id="IPR036366">
    <property type="entry name" value="PGBDSf"/>
</dbReference>
<dbReference type="STRING" id="1619234.SAMN05421730_1008115"/>
<dbReference type="InterPro" id="IPR017853">
    <property type="entry name" value="GH"/>
</dbReference>
<keyword evidence="8" id="KW-1185">Reference proteome</keyword>
<dbReference type="Pfam" id="PF20148">
    <property type="entry name" value="DUF6531"/>
    <property type="match status" value="1"/>
</dbReference>
<feature type="domain" description="Teneurin-like YD-shell" evidence="6">
    <location>
        <begin position="1168"/>
        <end position="1332"/>
    </location>
</feature>
<protein>
    <submittedName>
        <fullName evidence="7">RHS repeat-associated core domain-containing protein</fullName>
    </submittedName>
</protein>
<evidence type="ECO:0000259" key="5">
    <source>
        <dbReference type="Pfam" id="PF20148"/>
    </source>
</evidence>
<dbReference type="CDD" id="cd20745">
    <property type="entry name" value="FIX_RhsA_AHH_HNH-like"/>
    <property type="match status" value="1"/>
</dbReference>
<dbReference type="CDD" id="cd06418">
    <property type="entry name" value="GH25_BacA-like"/>
    <property type="match status" value="1"/>
</dbReference>
<dbReference type="InterPro" id="IPR022385">
    <property type="entry name" value="Rhs_assc_core"/>
</dbReference>
<name>A0A1D3TT84_9FIRM</name>
<keyword evidence="1" id="KW-0677">Repeat</keyword>
<dbReference type="SUPFAM" id="SSF69304">
    <property type="entry name" value="Tricorn protease N-terminal domain"/>
    <property type="match status" value="1"/>
</dbReference>
<dbReference type="SUPFAM" id="SSF51445">
    <property type="entry name" value="(Trans)glycosidases"/>
    <property type="match status" value="1"/>
</dbReference>
<dbReference type="PANTHER" id="PTHR32305">
    <property type="match status" value="1"/>
</dbReference>
<sequence>MLFVFFASIILSIISGFQTKAAAGGDPMVREAQHWLNTTYTGRSGYVQIAEDGHTGQTTVQALIRALQIECGATPDGGFADNTLSRCPTISVESTNENIIKIIQYGLWCKGYNAGIVNGIYNENTVKAVKAVETDAGFEAKGIVTPVLFKAILNTDALVLINGGDPNIRSIQQNLNREFFEKFGIMPCDGIYSRQTNKALIYKLQKEEGIPVSERDGIWGPNTISNCPTVINDDTGIEFVKILEYALYCNGYDPGDLSGKDMSLVTQAVSGFQSFMCLDVTGSADKRTLQGLLKSNGDTTRPGTACDASTILNQGKINVLKSNGYRYIGRYLTGTVDGSRSKAMTKEEANLIIDNGLKIFPIYQEGGRDVVKFTESNGNNDALKAVGAAQALGIPYGSTIYFAVDFDCYDYQVTNNIIPYFKSINNRIQSLGGIYKVGIYGPRNACTRVGELHYAVTSFVSDMSTGYSGNLGYRMPPNWAFDQIVGDKLGVGSADEIDIDKDIASGRDKGVGKLDSNVAKLYYESNTKLSGYYWADPIDVSTGAHVISYEAIKVSGEQELAITMNYSSDALGKGSMGIGWYHDFEKHAEKSDEGYKVYQNPSSYLIYTLKEGSLNEYQCNSMGRQNDVLTVNSDGTLTINCNDETTYIFDSTGKLVRETGRNGLEYVISYETSEVRVTEAISGKYVILAKNTDGLVTSISDQAGHTCQFEYMNGSLVKITDVNGKTTTYTYDAAGRVLTGTDSDGICYFRNEYGDFGRVHAQYDGIEGSNPTIFAYDDTAGDGSTVVTITDRNQKQRKHFFNVKRQLTKIIDENGNENTFSYDENGNIASKTDALENVENTVYDSHNRVLSRTDKMNNVTGYTYDSKGNLLKIQNPDGTAQEFTYMGNKMVSSKDTNGRITTYEYQVNGLLSKKTVGNAVYSYTYESGKIKTITAPDGGVTTYFYDTVGNLVKTEDAEGRINTQTVDSSGHVLSTTNPAGGVSTNTYNCRGEAATHTDANGNVTTLAYNGNGKIISKTDSKGIIIRYEYDGEDRLVKTIDKRGKVTGIEYDPAGRVIKETDTENGSIIFEYDAAGNLKKKTSPSGNWIERTYDANGNLLTEKDSAGTTVKYAYDAMNRLTKQTNPQGGETVYEHDASGNIVKITDPLGNITSRTYDLNGNMLTETDPKGNTTTYQYDAGQNLIKATDALGGQISYTYDKCGNRLTVTNANGSITRFEYDGCGRCTAVIDSQGNRTRTEYDANGNVVKTINALGNIVAKTTYNSLNQAVRTEDSLGNGMDLSYDQSGNVLSKTDALGNKTSYGYDGLNRMTTAVNPLNAASSVGYDQDGNMSSMTGPLGGATAYEYDSAGRLSAEKSGSNVQKTYGYNESGLLSVSTNARGQQTGYAYDKAGRVISITDAEGTTTFKYDANGNGTEKTDSTGTVRKTYDKLNRVSEKTDVNNKTIRYTYDAAGNLTVLTYPDQTSVTYSYDSENRMTSATDWNGNKTTYEYDAIGNIRKTIRPDGSILTKEYDAMGRLTTAVDKGASQELINSYEYRYDAAGRLTEEISKTDNVKYQMTYDSLSRVTSRKIMPYDKVADAKKESGTRMFFRTYDLLGKTVSFVEDSSIPLYEENFTYDAACNIIMSEDDGTGTSMAYDNTNNRLTAANTSANASAYTYDPDGNMTSGQFGGNTMNLQYDSRNRLKSAGNCTYTYDADNVRVSGIKDGYRTTYAYDTASGRSQLLMSTGQDGSVTKYVYGAGALISQESSSGYRVFHYDLRGSTAALTDKSGTVTNRYQYSTYGKVARVLGDDVTPFLYNGRDGVMTEGNGLYYMRARYYSPDLMRFTNADILQGSIENSDTMNRYAFVQGNPVSMIDPFGLCAEPGSSSSSSGFSWASVQKGFENAWGGVKDYFGSWSAVDWGHTALDAAGMIPVFGIVFDGANGIWYLAAGDTLNAGLSGAACIPVVGEFATGGKLTVRATSKAISMTARHADEAAEVAEFVIKNSDEVVEGGSSVYDLLKARGIPTSLSDEEIEAANALDLRMQKGGNTSSGIGNPVEVAGLGSTGRTLPNTLNEQMAMQQVLSSPLDGATKLPFSMKDSRWTASEGWLKMQSAVQNADDTKTIIHFLYNELTHEFDDFKFKQ</sequence>
<feature type="chain" id="PRO_5008921788" evidence="2">
    <location>
        <begin position="23"/>
        <end position="2124"/>
    </location>
</feature>
<accession>A0A1D3TT84</accession>
<dbReference type="Pfam" id="PF08924">
    <property type="entry name" value="Rv2525c_GlyHyd-like"/>
    <property type="match status" value="1"/>
</dbReference>
<feature type="domain" description="Teneurin-like YD-shell" evidence="6">
    <location>
        <begin position="1387"/>
        <end position="1556"/>
    </location>
</feature>
<dbReference type="Pfam" id="PF05593">
    <property type="entry name" value="RHS_repeat"/>
    <property type="match status" value="6"/>
</dbReference>
<evidence type="ECO:0000313" key="8">
    <source>
        <dbReference type="Proteomes" id="UP000199315"/>
    </source>
</evidence>
<evidence type="ECO:0000256" key="1">
    <source>
        <dbReference type="ARBA" id="ARBA00022737"/>
    </source>
</evidence>
<feature type="domain" description="Peptidoglycan binding-like" evidence="3">
    <location>
        <begin position="99"/>
        <end position="151"/>
    </location>
</feature>
<dbReference type="InterPro" id="IPR056823">
    <property type="entry name" value="TEN-like_YD-shell"/>
</dbReference>